<protein>
    <submittedName>
        <fullName evidence="2">Uncharacterized protein</fullName>
    </submittedName>
</protein>
<sequence>MGVELKAGYSMDRSSWQNSHPSSPGVYRSVTIIPGGPFSSNWKFIRTGASSAFSYEVTY</sequence>
<feature type="non-terminal residue" evidence="2">
    <location>
        <position position="1"/>
    </location>
</feature>
<dbReference type="EMBL" id="UINC01135614">
    <property type="protein sequence ID" value="SVD19870.1"/>
    <property type="molecule type" value="Genomic_DNA"/>
</dbReference>
<evidence type="ECO:0000256" key="1">
    <source>
        <dbReference type="SAM" id="MobiDB-lite"/>
    </source>
</evidence>
<feature type="region of interest" description="Disordered" evidence="1">
    <location>
        <begin position="1"/>
        <end position="24"/>
    </location>
</feature>
<proteinExistence type="predicted"/>
<evidence type="ECO:0000313" key="2">
    <source>
        <dbReference type="EMBL" id="SVD19870.1"/>
    </source>
</evidence>
<dbReference type="AlphaFoldDB" id="A0A382TCL5"/>
<accession>A0A382TCL5</accession>
<gene>
    <name evidence="2" type="ORF">METZ01_LOCUS372724</name>
</gene>
<organism evidence="2">
    <name type="scientific">marine metagenome</name>
    <dbReference type="NCBI Taxonomy" id="408172"/>
    <lineage>
        <taxon>unclassified sequences</taxon>
        <taxon>metagenomes</taxon>
        <taxon>ecological metagenomes</taxon>
    </lineage>
</organism>
<feature type="non-terminal residue" evidence="2">
    <location>
        <position position="59"/>
    </location>
</feature>
<reference evidence="2" key="1">
    <citation type="submission" date="2018-05" db="EMBL/GenBank/DDBJ databases">
        <authorList>
            <person name="Lanie J.A."/>
            <person name="Ng W.-L."/>
            <person name="Kazmierczak K.M."/>
            <person name="Andrzejewski T.M."/>
            <person name="Davidsen T.M."/>
            <person name="Wayne K.J."/>
            <person name="Tettelin H."/>
            <person name="Glass J.I."/>
            <person name="Rusch D."/>
            <person name="Podicherti R."/>
            <person name="Tsui H.-C.T."/>
            <person name="Winkler M.E."/>
        </authorList>
    </citation>
    <scope>NUCLEOTIDE SEQUENCE</scope>
</reference>
<name>A0A382TCL5_9ZZZZ</name>
<feature type="compositionally biased region" description="Polar residues" evidence="1">
    <location>
        <begin position="12"/>
        <end position="22"/>
    </location>
</feature>